<dbReference type="Gene3D" id="2.150.10.10">
    <property type="entry name" value="Serralysin-like metalloprotease, C-terminal"/>
    <property type="match status" value="2"/>
</dbReference>
<dbReference type="InterPro" id="IPR011049">
    <property type="entry name" value="Serralysin-like_metalloprot_C"/>
</dbReference>
<accession>A2CDT3</accession>
<dbReference type="InterPro" id="IPR018511">
    <property type="entry name" value="Hemolysin-typ_Ca-bd_CS"/>
</dbReference>
<evidence type="ECO:0000313" key="1">
    <source>
        <dbReference type="EMBL" id="ABM79643.1"/>
    </source>
</evidence>
<gene>
    <name evidence="1" type="ordered locus">P9303_29131</name>
</gene>
<proteinExistence type="predicted"/>
<dbReference type="PROSITE" id="PS00330">
    <property type="entry name" value="HEMOLYSIN_CALCIUM"/>
    <property type="match status" value="3"/>
</dbReference>
<dbReference type="EMBL" id="CP000554">
    <property type="protein sequence ID" value="ABM79643.1"/>
    <property type="molecule type" value="Genomic_DNA"/>
</dbReference>
<dbReference type="KEGG" id="pmf:P9303_29131"/>
<dbReference type="RefSeq" id="WP_011827482.1">
    <property type="nucleotide sequence ID" value="NC_008820.1"/>
</dbReference>
<dbReference type="HOGENOM" id="CLU_313497_0_0_3"/>
<dbReference type="Pfam" id="PF00353">
    <property type="entry name" value="HemolysinCabind"/>
    <property type="match status" value="4"/>
</dbReference>
<dbReference type="AlphaFoldDB" id="A2CDT3"/>
<dbReference type="BioCyc" id="PMAR59922:G1G80-2555-MONOMER"/>
<dbReference type="GO" id="GO:0005509">
    <property type="term" value="F:calcium ion binding"/>
    <property type="evidence" value="ECO:0007669"/>
    <property type="project" value="InterPro"/>
</dbReference>
<protein>
    <submittedName>
        <fullName evidence="1">Uncharacterized protein</fullName>
    </submittedName>
</protein>
<evidence type="ECO:0000313" key="2">
    <source>
        <dbReference type="Proteomes" id="UP000002274"/>
    </source>
</evidence>
<name>A2CDT3_PROM3</name>
<sequence length="934" mass="100299">MGKEVTGKVQFAWKAFLQQASREGHFLSASKNALRLGGISEDLKTLNQQLSLGNFGRLPEVAVLPEKHIYGAKGAYSKNTGKIYLNQNWLRLATIEQVISVLNEELGHHLDAQFNANDTAGDEGQLFSILLSNGQKDGVSAELLNAIQIEEDHGTIVNEVGIDHAEFATIEISDVGSPYTGGNTADTINGTSNDDIIIGGDEGKGVAGDYIYGFGGRDTLSGGSGIDYIFGGGGADAIYGQTSTNTNDRSTNYLFGGEGNDYISSGKKNDVLRGDGNQQGQEVPSNAGKDELYGGNGHDLITGGDGNDFLHGGQGDDYLDGGQGADIIFAATTGGVKSSRTDHYFQHDSDSKIWSNAPVLQNSATLINGEVITFSNGVDVIYDFHHSDDQLYLPNTSFNKLTAGDQLSGLTTGDNYFVQGTWSIDDWSNARTNFQANNFSGSFTTGESTTWGNDEDFLVLYNNQADDFFSINNTNFLILDFDHTFANSSSSSEPEDMIADPNESLRELPILIAGPAGNAGDNSVSFSLVENTTAVHTFTNATAGGTTYWSITGGDDSSLFSINETTGALAFNSAPSFENPTDNDNNGIYDVVILATYSTGSTAWSRAVDYRSINVMQSLGITITSENNNISSNSQAQEKPNQLLLIENDSFKVSEGSGTGLWLQFKVTTANTDLQNSLQIIDQDGISLGSIGATKNSTNLGNHELFIPEGATLNFRQNSNNNPVNNAPQLTITESKDNFLLRLTDNKNSQDNDDLVVEISSSTSATDPASASIARLQKDVHNSILDLSSISSNGEHLSLIINSDCSYNNRIGFIKLDGDSINGFNINNITADAGNIFYQTIKDNIINPSNSPIYTRDQTTQTVSWSLSPAEAGYYAPVVINPFGDVFTWGANSARDNQSHMKNLGCNFFAVEDMLSSNTPDWDYNDVTIKVALA</sequence>
<organism evidence="1 2">
    <name type="scientific">Prochlorococcus marinus (strain MIT 9303)</name>
    <dbReference type="NCBI Taxonomy" id="59922"/>
    <lineage>
        <taxon>Bacteria</taxon>
        <taxon>Bacillati</taxon>
        <taxon>Cyanobacteriota</taxon>
        <taxon>Cyanophyceae</taxon>
        <taxon>Synechococcales</taxon>
        <taxon>Prochlorococcaceae</taxon>
        <taxon>Prochlorococcus</taxon>
    </lineage>
</organism>
<dbReference type="STRING" id="59922.P9303_29131"/>
<dbReference type="PRINTS" id="PR00313">
    <property type="entry name" value="CABNDNGRPT"/>
</dbReference>
<dbReference type="InterPro" id="IPR001343">
    <property type="entry name" value="Hemolysn_Ca-bd"/>
</dbReference>
<dbReference type="Proteomes" id="UP000002274">
    <property type="component" value="Chromosome"/>
</dbReference>
<dbReference type="SUPFAM" id="SSF51120">
    <property type="entry name" value="beta-Roll"/>
    <property type="match status" value="1"/>
</dbReference>
<reference evidence="1 2" key="1">
    <citation type="journal article" date="2007" name="PLoS Genet.">
        <title>Patterns and implications of gene gain and loss in the evolution of Prochlorococcus.</title>
        <authorList>
            <person name="Kettler G.C."/>
            <person name="Martiny A.C."/>
            <person name="Huang K."/>
            <person name="Zucker J."/>
            <person name="Coleman M.L."/>
            <person name="Rodrigue S."/>
            <person name="Chen F."/>
            <person name="Lapidus A."/>
            <person name="Ferriera S."/>
            <person name="Johnson J."/>
            <person name="Steglich C."/>
            <person name="Church G.M."/>
            <person name="Richardson P."/>
            <person name="Chisholm S.W."/>
        </authorList>
    </citation>
    <scope>NUCLEOTIDE SEQUENCE [LARGE SCALE GENOMIC DNA]</scope>
    <source>
        <strain evidence="1 2">MIT 9303</strain>
    </source>
</reference>